<dbReference type="SUPFAM" id="SSF56059">
    <property type="entry name" value="Glutathione synthetase ATP-binding domain-like"/>
    <property type="match status" value="1"/>
</dbReference>
<dbReference type="FunFam" id="2.40.50.100:FF:000003">
    <property type="entry name" value="Acetyl-CoA carboxylase biotin carboxyl carrier protein"/>
    <property type="match status" value="1"/>
</dbReference>
<dbReference type="PANTHER" id="PTHR18866:SF126">
    <property type="entry name" value="BIOTIN CARBOXYLASE"/>
    <property type="match status" value="1"/>
</dbReference>
<keyword evidence="3 6" id="KW-0547">Nucleotide-binding</keyword>
<dbReference type="InterPro" id="IPR005481">
    <property type="entry name" value="BC-like_N"/>
</dbReference>
<evidence type="ECO:0000313" key="10">
    <source>
        <dbReference type="EMBL" id="PVG81954.1"/>
    </source>
</evidence>
<protein>
    <submittedName>
        <fullName evidence="10">Carbamoyl-phosphate synthase subunit L</fullName>
    </submittedName>
</protein>
<evidence type="ECO:0000256" key="6">
    <source>
        <dbReference type="PROSITE-ProRule" id="PRU00409"/>
    </source>
</evidence>
<dbReference type="Pfam" id="PF02785">
    <property type="entry name" value="Biotin_carb_C"/>
    <property type="match status" value="1"/>
</dbReference>
<dbReference type="Proteomes" id="UP000246018">
    <property type="component" value="Unassembled WGS sequence"/>
</dbReference>
<evidence type="ECO:0000256" key="3">
    <source>
        <dbReference type="ARBA" id="ARBA00022741"/>
    </source>
</evidence>
<dbReference type="InterPro" id="IPR016185">
    <property type="entry name" value="PreATP-grasp_dom_sf"/>
</dbReference>
<dbReference type="PROSITE" id="PS50979">
    <property type="entry name" value="BC"/>
    <property type="match status" value="1"/>
</dbReference>
<dbReference type="PROSITE" id="PS00866">
    <property type="entry name" value="CPSASE_1"/>
    <property type="match status" value="1"/>
</dbReference>
<dbReference type="InterPro" id="IPR000089">
    <property type="entry name" value="Biotin_lipoyl"/>
</dbReference>
<dbReference type="GO" id="GO:0005524">
    <property type="term" value="F:ATP binding"/>
    <property type="evidence" value="ECO:0007669"/>
    <property type="project" value="UniProtKB-UniRule"/>
</dbReference>
<dbReference type="Pfam" id="PF00364">
    <property type="entry name" value="Biotin_lipoyl"/>
    <property type="match status" value="1"/>
</dbReference>
<dbReference type="InterPro" id="IPR005479">
    <property type="entry name" value="CPAse_ATP-bd"/>
</dbReference>
<keyword evidence="11" id="KW-1185">Reference proteome</keyword>
<sequence>MRSVLVANRGEIALRVFRTAKQMGLRTIALYTDLDAGAPHVRAADVVVRVPSYLDVEAVVDAAVSSGADVVHPGYGFLSERSAFATALEDKGVALAGPSAAVMERMGRKDAAREVAVAAGVPVVPSYSLDEDPATFRYPVLVKAAAGGGGKGMRVCRSAAELPDALAAARREAAGAFGDDTMLVETYVESGRHLEVQVIGDSHGTVLHLWERDCSTQRRHQKVLEEAPAPTIDAETRARLTSSAVALAQEVGYVGAGTVEYLLDAATGEFYFLEMNTRLQVEHPVTEAITGLDLVELQLRVAAGEPLPLAQEDVPSNGHAIEARVYAEDAFGGFLPQAGTATLVQWPSAPGVRVDHALESGQVVSTSYDPMLGKVIVHGTDREAARLGLVAALDHTAVLGLTTNTGFLRALTASDEFRDATIDTAWLDHHEVPAPDPAPARLAAAWAWFDAHRTSHGPFASDGFRLGAEPSPLLVTLDEDVVLDAPAPPGATTLVRGDRVEVVHQGQRFVFIRPDLAADQGTGAGDRSIVAPMPGTVLEVRVTEGQQVAEGDVLGVLEAMKMEVALRSPHAGTVVSVGAAAGDQVVLGARLFEVEPEADGED</sequence>
<dbReference type="SUPFAM" id="SSF51246">
    <property type="entry name" value="Rudiment single hybrid motif"/>
    <property type="match status" value="1"/>
</dbReference>
<dbReference type="PANTHER" id="PTHR18866">
    <property type="entry name" value="CARBOXYLASE:PYRUVATE/ACETYL-COA/PROPIONYL-COA CARBOXYLASE"/>
    <property type="match status" value="1"/>
</dbReference>
<comment type="cofactor">
    <cofactor evidence="1">
        <name>biotin</name>
        <dbReference type="ChEBI" id="CHEBI:57586"/>
    </cofactor>
</comment>
<dbReference type="SUPFAM" id="SSF52440">
    <property type="entry name" value="PreATP-grasp domain"/>
    <property type="match status" value="1"/>
</dbReference>
<evidence type="ECO:0000259" key="7">
    <source>
        <dbReference type="PROSITE" id="PS50968"/>
    </source>
</evidence>
<dbReference type="AlphaFoldDB" id="A0A2T8F8A9"/>
<dbReference type="InterPro" id="IPR011764">
    <property type="entry name" value="Biotin_carboxylation_dom"/>
</dbReference>
<name>A0A2T8F8A9_9ACTN</name>
<gene>
    <name evidence="10" type="ORF">DDE18_14725</name>
</gene>
<dbReference type="SMART" id="SM00878">
    <property type="entry name" value="Biotin_carb_C"/>
    <property type="match status" value="1"/>
</dbReference>
<feature type="domain" description="Lipoyl-binding" evidence="7">
    <location>
        <begin position="521"/>
        <end position="595"/>
    </location>
</feature>
<evidence type="ECO:0000256" key="2">
    <source>
        <dbReference type="ARBA" id="ARBA00022598"/>
    </source>
</evidence>
<evidence type="ECO:0000259" key="8">
    <source>
        <dbReference type="PROSITE" id="PS50975"/>
    </source>
</evidence>
<dbReference type="GO" id="GO:0046872">
    <property type="term" value="F:metal ion binding"/>
    <property type="evidence" value="ECO:0007669"/>
    <property type="project" value="InterPro"/>
</dbReference>
<dbReference type="PROSITE" id="PS50975">
    <property type="entry name" value="ATP_GRASP"/>
    <property type="match status" value="1"/>
</dbReference>
<dbReference type="InterPro" id="IPR011053">
    <property type="entry name" value="Single_hybrid_motif"/>
</dbReference>
<evidence type="ECO:0000313" key="11">
    <source>
        <dbReference type="Proteomes" id="UP000246018"/>
    </source>
</evidence>
<dbReference type="Gene3D" id="3.30.470.20">
    <property type="entry name" value="ATP-grasp fold, B domain"/>
    <property type="match status" value="1"/>
</dbReference>
<dbReference type="Pfam" id="PF00289">
    <property type="entry name" value="Biotin_carb_N"/>
    <property type="match status" value="1"/>
</dbReference>
<organism evidence="10 11">
    <name type="scientific">Nocardioides gansuensis</name>
    <dbReference type="NCBI Taxonomy" id="2138300"/>
    <lineage>
        <taxon>Bacteria</taxon>
        <taxon>Bacillati</taxon>
        <taxon>Actinomycetota</taxon>
        <taxon>Actinomycetes</taxon>
        <taxon>Propionibacteriales</taxon>
        <taxon>Nocardioidaceae</taxon>
        <taxon>Nocardioides</taxon>
    </lineage>
</organism>
<accession>A0A2T8F8A9</accession>
<keyword evidence="4 6" id="KW-0067">ATP-binding</keyword>
<keyword evidence="5" id="KW-0092">Biotin</keyword>
<dbReference type="Pfam" id="PF02786">
    <property type="entry name" value="CPSase_L_D2"/>
    <property type="match status" value="1"/>
</dbReference>
<feature type="domain" description="Biotin carboxylation" evidence="9">
    <location>
        <begin position="1"/>
        <end position="432"/>
    </location>
</feature>
<dbReference type="RefSeq" id="WP_116573022.1">
    <property type="nucleotide sequence ID" value="NZ_QDGZ01000006.1"/>
</dbReference>
<dbReference type="Gene3D" id="2.40.50.100">
    <property type="match status" value="1"/>
</dbReference>
<dbReference type="OrthoDB" id="3754062at2"/>
<dbReference type="InterPro" id="IPR011761">
    <property type="entry name" value="ATP-grasp"/>
</dbReference>
<dbReference type="InterPro" id="IPR011054">
    <property type="entry name" value="Rudment_hybrid_motif"/>
</dbReference>
<evidence type="ECO:0000256" key="5">
    <source>
        <dbReference type="ARBA" id="ARBA00023267"/>
    </source>
</evidence>
<evidence type="ECO:0000256" key="1">
    <source>
        <dbReference type="ARBA" id="ARBA00001953"/>
    </source>
</evidence>
<dbReference type="InterPro" id="IPR005482">
    <property type="entry name" value="Biotin_COase_C"/>
</dbReference>
<dbReference type="PROSITE" id="PS00867">
    <property type="entry name" value="CPSASE_2"/>
    <property type="match status" value="1"/>
</dbReference>
<dbReference type="PROSITE" id="PS00188">
    <property type="entry name" value="BIOTIN"/>
    <property type="match status" value="1"/>
</dbReference>
<feature type="domain" description="ATP-grasp" evidence="8">
    <location>
        <begin position="113"/>
        <end position="303"/>
    </location>
</feature>
<dbReference type="GO" id="GO:0016874">
    <property type="term" value="F:ligase activity"/>
    <property type="evidence" value="ECO:0007669"/>
    <property type="project" value="UniProtKB-KW"/>
</dbReference>
<dbReference type="EMBL" id="QDGZ01000006">
    <property type="protein sequence ID" value="PVG81954.1"/>
    <property type="molecule type" value="Genomic_DNA"/>
</dbReference>
<dbReference type="InterPro" id="IPR050856">
    <property type="entry name" value="Biotin_carboxylase_complex"/>
</dbReference>
<evidence type="ECO:0000259" key="9">
    <source>
        <dbReference type="PROSITE" id="PS50979"/>
    </source>
</evidence>
<comment type="caution">
    <text evidence="10">The sequence shown here is derived from an EMBL/GenBank/DDBJ whole genome shotgun (WGS) entry which is preliminary data.</text>
</comment>
<keyword evidence="2" id="KW-0436">Ligase</keyword>
<reference evidence="10 11" key="1">
    <citation type="submission" date="2018-04" db="EMBL/GenBank/DDBJ databases">
        <title>Genome of Nocardioides gansuensis WSJ-1.</title>
        <authorList>
            <person name="Wu S."/>
            <person name="Wang G."/>
        </authorList>
    </citation>
    <scope>NUCLEOTIDE SEQUENCE [LARGE SCALE GENOMIC DNA]</scope>
    <source>
        <strain evidence="10 11">WSJ-1</strain>
    </source>
</reference>
<dbReference type="CDD" id="cd06850">
    <property type="entry name" value="biotinyl_domain"/>
    <property type="match status" value="1"/>
</dbReference>
<dbReference type="SUPFAM" id="SSF51230">
    <property type="entry name" value="Single hybrid motif"/>
    <property type="match status" value="1"/>
</dbReference>
<evidence type="ECO:0000256" key="4">
    <source>
        <dbReference type="ARBA" id="ARBA00022840"/>
    </source>
</evidence>
<dbReference type="InterPro" id="IPR001882">
    <property type="entry name" value="Biotin_BS"/>
</dbReference>
<dbReference type="PROSITE" id="PS50968">
    <property type="entry name" value="BIOTINYL_LIPOYL"/>
    <property type="match status" value="1"/>
</dbReference>
<proteinExistence type="predicted"/>